<sequence length="234" mass="26329">MWAEARCMVWARITAQFSPFGSTRNPNFPDSRSPSSAIESVGGVRHHPDRRKPSTSAESTTTPQTDQSPSTALRIRAVLLAVYSTKTKARNGKPVTICIPDLDCYYRQIFLDAELVKTDGFWNEILVEDVEIESVRERVKDFVIEEHNSTNGGEKLHKFLCHAMGITAAGCCKYFSGVESRDSNTGSCLTRKSVELKSVYLCWLQISVFSKTFRIKSDINSEAPDISRYLELFE</sequence>
<proteinExistence type="predicted"/>
<evidence type="ECO:0000313" key="2">
    <source>
        <dbReference type="EMBL" id="GER45752.1"/>
    </source>
</evidence>
<evidence type="ECO:0000256" key="1">
    <source>
        <dbReference type="SAM" id="MobiDB-lite"/>
    </source>
</evidence>
<dbReference type="Proteomes" id="UP000325081">
    <property type="component" value="Unassembled WGS sequence"/>
</dbReference>
<organism evidence="2 3">
    <name type="scientific">Striga asiatica</name>
    <name type="common">Asiatic witchweed</name>
    <name type="synonym">Buchnera asiatica</name>
    <dbReference type="NCBI Taxonomy" id="4170"/>
    <lineage>
        <taxon>Eukaryota</taxon>
        <taxon>Viridiplantae</taxon>
        <taxon>Streptophyta</taxon>
        <taxon>Embryophyta</taxon>
        <taxon>Tracheophyta</taxon>
        <taxon>Spermatophyta</taxon>
        <taxon>Magnoliopsida</taxon>
        <taxon>eudicotyledons</taxon>
        <taxon>Gunneridae</taxon>
        <taxon>Pentapetalae</taxon>
        <taxon>asterids</taxon>
        <taxon>lamiids</taxon>
        <taxon>Lamiales</taxon>
        <taxon>Orobanchaceae</taxon>
        <taxon>Buchnereae</taxon>
        <taxon>Striga</taxon>
    </lineage>
</organism>
<reference evidence="3" key="1">
    <citation type="journal article" date="2019" name="Curr. Biol.">
        <title>Genome Sequence of Striga asiatica Provides Insight into the Evolution of Plant Parasitism.</title>
        <authorList>
            <person name="Yoshida S."/>
            <person name="Kim S."/>
            <person name="Wafula E.K."/>
            <person name="Tanskanen J."/>
            <person name="Kim Y.M."/>
            <person name="Honaas L."/>
            <person name="Yang Z."/>
            <person name="Spallek T."/>
            <person name="Conn C.E."/>
            <person name="Ichihashi Y."/>
            <person name="Cheong K."/>
            <person name="Cui S."/>
            <person name="Der J.P."/>
            <person name="Gundlach H."/>
            <person name="Jiao Y."/>
            <person name="Hori C."/>
            <person name="Ishida J.K."/>
            <person name="Kasahara H."/>
            <person name="Kiba T."/>
            <person name="Kim M.S."/>
            <person name="Koo N."/>
            <person name="Laohavisit A."/>
            <person name="Lee Y.H."/>
            <person name="Lumba S."/>
            <person name="McCourt P."/>
            <person name="Mortimer J.C."/>
            <person name="Mutuku J.M."/>
            <person name="Nomura T."/>
            <person name="Sasaki-Sekimoto Y."/>
            <person name="Seto Y."/>
            <person name="Wang Y."/>
            <person name="Wakatake T."/>
            <person name="Sakakibara H."/>
            <person name="Demura T."/>
            <person name="Yamaguchi S."/>
            <person name="Yoneyama K."/>
            <person name="Manabe R.I."/>
            <person name="Nelson D.C."/>
            <person name="Schulman A.H."/>
            <person name="Timko M.P."/>
            <person name="dePamphilis C.W."/>
            <person name="Choi D."/>
            <person name="Shirasu K."/>
        </authorList>
    </citation>
    <scope>NUCLEOTIDE SEQUENCE [LARGE SCALE GENOMIC DNA]</scope>
    <source>
        <strain evidence="3">cv. UVA1</strain>
    </source>
</reference>
<dbReference type="AlphaFoldDB" id="A0A5A7QLL0"/>
<feature type="compositionally biased region" description="Polar residues" evidence="1">
    <location>
        <begin position="21"/>
        <end position="38"/>
    </location>
</feature>
<protein>
    <submittedName>
        <fullName evidence="2">Uncharacterized protein</fullName>
    </submittedName>
</protein>
<keyword evidence="3" id="KW-1185">Reference proteome</keyword>
<accession>A0A5A7QLL0</accession>
<evidence type="ECO:0000313" key="3">
    <source>
        <dbReference type="Proteomes" id="UP000325081"/>
    </source>
</evidence>
<comment type="caution">
    <text evidence="2">The sequence shown here is derived from an EMBL/GenBank/DDBJ whole genome shotgun (WGS) entry which is preliminary data.</text>
</comment>
<gene>
    <name evidence="2" type="ORF">STAS_22728</name>
</gene>
<feature type="region of interest" description="Disordered" evidence="1">
    <location>
        <begin position="21"/>
        <end position="69"/>
    </location>
</feature>
<feature type="compositionally biased region" description="Low complexity" evidence="1">
    <location>
        <begin position="59"/>
        <end position="69"/>
    </location>
</feature>
<dbReference type="EMBL" id="BKCP01007293">
    <property type="protein sequence ID" value="GER45752.1"/>
    <property type="molecule type" value="Genomic_DNA"/>
</dbReference>
<name>A0A5A7QLL0_STRAF</name>